<feature type="region of interest" description="Disordered" evidence="1">
    <location>
        <begin position="549"/>
        <end position="588"/>
    </location>
</feature>
<feature type="region of interest" description="Disordered" evidence="1">
    <location>
        <begin position="13"/>
        <end position="97"/>
    </location>
</feature>
<evidence type="ECO:0000256" key="1">
    <source>
        <dbReference type="SAM" id="MobiDB-lite"/>
    </source>
</evidence>
<reference evidence="2" key="1">
    <citation type="submission" date="2015-10" db="EMBL/GenBank/DDBJ databases">
        <authorList>
            <person name="Regsiter A."/>
            <person name="william w."/>
        </authorList>
    </citation>
    <scope>NUCLEOTIDE SEQUENCE</scope>
    <source>
        <strain evidence="2">Montdore</strain>
    </source>
</reference>
<evidence type="ECO:0000313" key="3">
    <source>
        <dbReference type="Proteomes" id="UP001412239"/>
    </source>
</evidence>
<feature type="compositionally biased region" description="Acidic residues" evidence="1">
    <location>
        <begin position="486"/>
        <end position="495"/>
    </location>
</feature>
<feature type="compositionally biased region" description="Low complexity" evidence="1">
    <location>
        <begin position="29"/>
        <end position="42"/>
    </location>
</feature>
<dbReference type="EMBL" id="LN891179">
    <property type="protein sequence ID" value="CUS07750.1"/>
    <property type="molecule type" value="Genomic_DNA"/>
</dbReference>
<sequence>MCFKLCCCGTNPWSSPPSPPVQPPLGQTPDLPILLDPIVPDVSGAIETGTVPKKSKENTVPEKTLPPVDSESSATPEPKSKEANGPARVYGSATNSGMVSSGRTPLGAWHAVAAKVVAANRFRGAGLSSHVGDFRIEELGGKGGHLVFGPVAVFNDIAFSGNVSLGIKKPITGMTLTITFTGVAEVDKNLATFLSISHELYSGDFHEGFRTFLFGFNFPHLNLPPTSASPLVHYSFAAKLTKMGTVEDDSTSIGSRMAELKSKPLEIVFIPYIDPALEFPPLPRLLPQVFPAKDKISKGKGADTASSLKSVGGAEPATNNSNIGPLKVPKPKLTLTTADLPLTASSNSTPIIDRPRPIDTSILRTVCVRDDGKVVARLTIELQKTRFLPDDEISILMQFAIKEGDTMPKGFSIRVVEKRCLARVDPDITPDEATSDDDEDSLPKLNVIGKERTKVLTGGKFTIHPDSIRNVKPADINIPNRTESADAPEGEGEDEPAVHRDLLGGKKVEMPIRIRLPSFKTFISDILLPTVALPLGSLLAYDPPPRIGPIAGIPSPSPPSSTHRNNKGKSPMVSNTSSPATTTAPSINQNLPLLPPNLGLSFIVAHVLQVTVPTSTSWLKKPTSTSKDLEISIPIVLGNINPHAALRRKVPDFRMSVLEERRYGAGGSSSSRSSSRKGSVGSVSGYGVASGSGSGSGGKVTGGWREGERFLTLKETEVRPGFIGEF</sequence>
<feature type="compositionally biased region" description="Low complexity" evidence="1">
    <location>
        <begin position="668"/>
        <end position="687"/>
    </location>
</feature>
<dbReference type="AlphaFoldDB" id="A0A292PMP2"/>
<keyword evidence="3" id="KW-1185">Reference proteome</keyword>
<proteinExistence type="predicted"/>
<protein>
    <submittedName>
        <fullName evidence="2">Uncharacterized protein</fullName>
    </submittedName>
</protein>
<gene>
    <name evidence="2" type="ORF">GSTUAT00008158001</name>
</gene>
<feature type="compositionally biased region" description="Pro residues" evidence="1">
    <location>
        <begin position="14"/>
        <end position="23"/>
    </location>
</feature>
<dbReference type="Proteomes" id="UP001412239">
    <property type="component" value="Unassembled WGS sequence"/>
</dbReference>
<feature type="region of interest" description="Disordered" evidence="1">
    <location>
        <begin position="296"/>
        <end position="328"/>
    </location>
</feature>
<feature type="compositionally biased region" description="Low complexity" evidence="1">
    <location>
        <begin position="574"/>
        <end position="588"/>
    </location>
</feature>
<feature type="region of interest" description="Disordered" evidence="1">
    <location>
        <begin position="472"/>
        <end position="497"/>
    </location>
</feature>
<name>A0A292PMP2_9PEZI</name>
<accession>A0A292PMP2</accession>
<organism evidence="2 3">
    <name type="scientific">Tuber aestivum</name>
    <name type="common">summer truffle</name>
    <dbReference type="NCBI Taxonomy" id="59557"/>
    <lineage>
        <taxon>Eukaryota</taxon>
        <taxon>Fungi</taxon>
        <taxon>Dikarya</taxon>
        <taxon>Ascomycota</taxon>
        <taxon>Pezizomycotina</taxon>
        <taxon>Pezizomycetes</taxon>
        <taxon>Pezizales</taxon>
        <taxon>Tuberaceae</taxon>
        <taxon>Tuber</taxon>
    </lineage>
</organism>
<evidence type="ECO:0000313" key="2">
    <source>
        <dbReference type="EMBL" id="CUS07750.1"/>
    </source>
</evidence>
<feature type="compositionally biased region" description="Gly residues" evidence="1">
    <location>
        <begin position="688"/>
        <end position="701"/>
    </location>
</feature>
<feature type="region of interest" description="Disordered" evidence="1">
    <location>
        <begin position="662"/>
        <end position="706"/>
    </location>
</feature>